<dbReference type="GO" id="GO:0008168">
    <property type="term" value="F:methyltransferase activity"/>
    <property type="evidence" value="ECO:0007669"/>
    <property type="project" value="UniProtKB-KW"/>
</dbReference>
<keyword evidence="6" id="KW-1185">Reference proteome</keyword>
<name>A0A553ZEI4_9ACTN</name>
<dbReference type="SUPFAM" id="SSF53335">
    <property type="entry name" value="S-adenosyl-L-methionine-dependent methyltransferases"/>
    <property type="match status" value="1"/>
</dbReference>
<feature type="compositionally biased region" description="Low complexity" evidence="3">
    <location>
        <begin position="9"/>
        <end position="20"/>
    </location>
</feature>
<dbReference type="PROSITE" id="PS50075">
    <property type="entry name" value="CARRIER"/>
    <property type="match status" value="1"/>
</dbReference>
<evidence type="ECO:0000256" key="2">
    <source>
        <dbReference type="ARBA" id="ARBA00022553"/>
    </source>
</evidence>
<dbReference type="PROSITE" id="PS00012">
    <property type="entry name" value="PHOSPHOPANTETHEINE"/>
    <property type="match status" value="1"/>
</dbReference>
<dbReference type="InterPro" id="IPR009081">
    <property type="entry name" value="PP-bd_ACP"/>
</dbReference>
<reference evidence="5 6" key="1">
    <citation type="submission" date="2019-07" db="EMBL/GenBank/DDBJ databases">
        <title>Draft genome for Streptomyces benahoarensis MZ03-48.</title>
        <authorList>
            <person name="Gonzalez-Pimentel J.L."/>
        </authorList>
    </citation>
    <scope>NUCLEOTIDE SEQUENCE [LARGE SCALE GENOMIC DNA]</scope>
    <source>
        <strain evidence="5 6">MZ03-48</strain>
    </source>
</reference>
<dbReference type="AlphaFoldDB" id="A0A553ZEI4"/>
<dbReference type="Pfam" id="PF00550">
    <property type="entry name" value="PP-binding"/>
    <property type="match status" value="1"/>
</dbReference>
<evidence type="ECO:0000256" key="3">
    <source>
        <dbReference type="SAM" id="MobiDB-lite"/>
    </source>
</evidence>
<keyword evidence="1" id="KW-0596">Phosphopantetheine</keyword>
<dbReference type="NCBIfam" id="TIGR01444">
    <property type="entry name" value="fkbM_fam"/>
    <property type="match status" value="1"/>
</dbReference>
<dbReference type="SMART" id="SM00823">
    <property type="entry name" value="PKS_PP"/>
    <property type="match status" value="1"/>
</dbReference>
<feature type="domain" description="Carrier" evidence="4">
    <location>
        <begin position="397"/>
        <end position="473"/>
    </location>
</feature>
<evidence type="ECO:0000313" key="6">
    <source>
        <dbReference type="Proteomes" id="UP000320888"/>
    </source>
</evidence>
<dbReference type="GO" id="GO:0031177">
    <property type="term" value="F:phosphopantetheine binding"/>
    <property type="evidence" value="ECO:0007669"/>
    <property type="project" value="InterPro"/>
</dbReference>
<accession>A0A553ZEI4</accession>
<feature type="region of interest" description="Disordered" evidence="3">
    <location>
        <begin position="1"/>
        <end position="20"/>
    </location>
</feature>
<proteinExistence type="predicted"/>
<keyword evidence="5" id="KW-0489">Methyltransferase</keyword>
<dbReference type="InterPro" id="IPR036736">
    <property type="entry name" value="ACP-like_sf"/>
</dbReference>
<dbReference type="InterPro" id="IPR020806">
    <property type="entry name" value="PKS_PP-bd"/>
</dbReference>
<dbReference type="PANTHER" id="PTHR34203:SF13">
    <property type="entry name" value="EXPRESSED PROTEIN"/>
    <property type="match status" value="1"/>
</dbReference>
<dbReference type="SUPFAM" id="SSF47336">
    <property type="entry name" value="ACP-like"/>
    <property type="match status" value="1"/>
</dbReference>
<keyword evidence="2" id="KW-0597">Phosphoprotein</keyword>
<evidence type="ECO:0000256" key="1">
    <source>
        <dbReference type="ARBA" id="ARBA00022450"/>
    </source>
</evidence>
<dbReference type="OrthoDB" id="424472at2"/>
<dbReference type="RefSeq" id="WP_143943031.1">
    <property type="nucleotide sequence ID" value="NZ_VKLS01000165.1"/>
</dbReference>
<dbReference type="InterPro" id="IPR052514">
    <property type="entry name" value="SAM-dependent_MTase"/>
</dbReference>
<dbReference type="Gene3D" id="3.40.50.150">
    <property type="entry name" value="Vaccinia Virus protein VP39"/>
    <property type="match status" value="1"/>
</dbReference>
<dbReference type="PANTHER" id="PTHR34203">
    <property type="entry name" value="METHYLTRANSFERASE, FKBM FAMILY PROTEIN"/>
    <property type="match status" value="1"/>
</dbReference>
<comment type="caution">
    <text evidence="5">The sequence shown here is derived from an EMBL/GenBank/DDBJ whole genome shotgun (WGS) entry which is preliminary data.</text>
</comment>
<dbReference type="GO" id="GO:0032259">
    <property type="term" value="P:methylation"/>
    <property type="evidence" value="ECO:0007669"/>
    <property type="project" value="UniProtKB-KW"/>
</dbReference>
<organism evidence="5 6">
    <name type="scientific">Streptomyces benahoarensis</name>
    <dbReference type="NCBI Taxonomy" id="2595054"/>
    <lineage>
        <taxon>Bacteria</taxon>
        <taxon>Bacillati</taxon>
        <taxon>Actinomycetota</taxon>
        <taxon>Actinomycetes</taxon>
        <taxon>Kitasatosporales</taxon>
        <taxon>Streptomycetaceae</taxon>
        <taxon>Streptomyces</taxon>
    </lineage>
</organism>
<protein>
    <submittedName>
        <fullName evidence="5">FkbM family methyltransferase</fullName>
    </submittedName>
</protein>
<dbReference type="EMBL" id="VKLS01000165">
    <property type="protein sequence ID" value="TSB39829.1"/>
    <property type="molecule type" value="Genomic_DNA"/>
</dbReference>
<gene>
    <name evidence="5" type="ORF">FNZ23_15125</name>
</gene>
<evidence type="ECO:0000259" key="4">
    <source>
        <dbReference type="PROSITE" id="PS50075"/>
    </source>
</evidence>
<evidence type="ECO:0000313" key="5">
    <source>
        <dbReference type="EMBL" id="TSB39829.1"/>
    </source>
</evidence>
<dbReference type="GO" id="GO:0017000">
    <property type="term" value="P:antibiotic biosynthetic process"/>
    <property type="evidence" value="ECO:0007669"/>
    <property type="project" value="UniProtKB-ARBA"/>
</dbReference>
<sequence>MTAPTHGVTDTARAARPADAATGDAVARALATHPAVAATTVRGPSGRRTAYVVPDPRHAPQLHRAAVAGAAALPAGLEWHEPADELRLAGVNRTESAFLYREIVTDRAYLRHGIALPDDAVIVDVGANIGMFTLHAARPRPRARVLAVEPVAELAAATAANAALYGLDVTVLACALGAVPGRAELTYYPGNSVMSGRYADAGEDLEVLRGYLLTGEGGGAGGQLDRLAAGRMAAERRGCAVRTLTEVAAEAGLDRIDLLKIDVEKAEADVLAGIDETLWARVRQIVLEVHDLDGRLARIVGQLRDRGFTVAHDQDPRLRLTPCHHVYGRRPDAHPAPRDPAPAGSPLVTARALGERLREHLARCAPDLPAPDRFVLVTEVPEEEEDVPGAASPTASRASSSRTAVFTEIWTEIFGPGSDRPDADFFDLGGDSLTAVRLLTLLEDRLGEEALAPDAVFTDGTFAGLAAAVEASGR</sequence>
<dbReference type="InterPro" id="IPR029063">
    <property type="entry name" value="SAM-dependent_MTases_sf"/>
</dbReference>
<dbReference type="Gene3D" id="1.10.1200.10">
    <property type="entry name" value="ACP-like"/>
    <property type="match status" value="1"/>
</dbReference>
<dbReference type="InterPro" id="IPR006162">
    <property type="entry name" value="Ppantetheine_attach_site"/>
</dbReference>
<keyword evidence="5" id="KW-0808">Transferase</keyword>
<dbReference type="Proteomes" id="UP000320888">
    <property type="component" value="Unassembled WGS sequence"/>
</dbReference>
<dbReference type="InterPro" id="IPR006342">
    <property type="entry name" value="FkbM_mtfrase"/>
</dbReference>
<dbReference type="Pfam" id="PF05050">
    <property type="entry name" value="Methyltransf_21"/>
    <property type="match status" value="1"/>
</dbReference>